<dbReference type="GO" id="GO:0042256">
    <property type="term" value="P:cytosolic ribosome assembly"/>
    <property type="evidence" value="ECO:0007669"/>
    <property type="project" value="TreeGrafter"/>
</dbReference>
<proteinExistence type="predicted"/>
<dbReference type="Gene3D" id="3.30.70.240">
    <property type="match status" value="1"/>
</dbReference>
<feature type="domain" description="Elongation factor EFG" evidence="1">
    <location>
        <begin position="4"/>
        <end position="49"/>
    </location>
</feature>
<accession>A0A427YFE1</accession>
<dbReference type="PANTHER" id="PTHR42908:SF3">
    <property type="entry name" value="ELONGATION FACTOR-LIKE GTPASE 1"/>
    <property type="match status" value="1"/>
</dbReference>
<dbReference type="AlphaFoldDB" id="A0A427YFE1"/>
<dbReference type="PANTHER" id="PTHR42908">
    <property type="entry name" value="TRANSLATION ELONGATION FACTOR-RELATED"/>
    <property type="match status" value="1"/>
</dbReference>
<name>A0A427YFE1_9TREE</name>
<organism evidence="2 3">
    <name type="scientific">Saitozyma podzolica</name>
    <dbReference type="NCBI Taxonomy" id="1890683"/>
    <lineage>
        <taxon>Eukaryota</taxon>
        <taxon>Fungi</taxon>
        <taxon>Dikarya</taxon>
        <taxon>Basidiomycota</taxon>
        <taxon>Agaricomycotina</taxon>
        <taxon>Tremellomycetes</taxon>
        <taxon>Tremellales</taxon>
        <taxon>Trimorphomycetaceae</taxon>
        <taxon>Saitozyma</taxon>
    </lineage>
</organism>
<dbReference type="GO" id="GO:0043022">
    <property type="term" value="F:ribosome binding"/>
    <property type="evidence" value="ECO:0007669"/>
    <property type="project" value="TreeGrafter"/>
</dbReference>
<reference evidence="2 3" key="1">
    <citation type="submission" date="2018-11" db="EMBL/GenBank/DDBJ databases">
        <title>Genome sequence of Saitozyma podzolica DSM 27192.</title>
        <authorList>
            <person name="Aliyu H."/>
            <person name="Gorte O."/>
            <person name="Ochsenreither K."/>
        </authorList>
    </citation>
    <scope>NUCLEOTIDE SEQUENCE [LARGE SCALE GENOMIC DNA]</scope>
    <source>
        <strain evidence="2 3">DSM 27192</strain>
    </source>
</reference>
<dbReference type="Proteomes" id="UP000279259">
    <property type="component" value="Unassembled WGS sequence"/>
</dbReference>
<dbReference type="InterPro" id="IPR035647">
    <property type="entry name" value="EFG_III/V"/>
</dbReference>
<dbReference type="GO" id="GO:0003924">
    <property type="term" value="F:GTPase activity"/>
    <property type="evidence" value="ECO:0007669"/>
    <property type="project" value="TreeGrafter"/>
</dbReference>
<dbReference type="Pfam" id="PF00679">
    <property type="entry name" value="EFG_C"/>
    <property type="match status" value="1"/>
</dbReference>
<gene>
    <name evidence="2" type="primary">RIA1_1</name>
    <name evidence="2" type="ORF">EHS25_001794</name>
</gene>
<dbReference type="GO" id="GO:1990904">
    <property type="term" value="C:ribonucleoprotein complex"/>
    <property type="evidence" value="ECO:0007669"/>
    <property type="project" value="TreeGrafter"/>
</dbReference>
<evidence type="ECO:0000313" key="2">
    <source>
        <dbReference type="EMBL" id="RSH89808.1"/>
    </source>
</evidence>
<sequence length="79" mass="8714">MKEGTAFFTIRAMLPVVESFGFADEIRKRTSGAASPQLIFSGFATLDLNPFWVPTTGEELEDLAEKADRANVAKVMWMG</sequence>
<dbReference type="STRING" id="1890683.A0A427YFE1"/>
<evidence type="ECO:0000313" key="3">
    <source>
        <dbReference type="Proteomes" id="UP000279259"/>
    </source>
</evidence>
<protein>
    <submittedName>
        <fullName evidence="2">Cytoplasmic GTPase/eEF2-like protein (Ribosomal bioproteinsis)</fullName>
    </submittedName>
</protein>
<dbReference type="InterPro" id="IPR000640">
    <property type="entry name" value="EFG_V-like"/>
</dbReference>
<dbReference type="EMBL" id="RSCD01000012">
    <property type="protein sequence ID" value="RSH89808.1"/>
    <property type="molecule type" value="Genomic_DNA"/>
</dbReference>
<keyword evidence="3" id="KW-1185">Reference proteome</keyword>
<dbReference type="SUPFAM" id="SSF54980">
    <property type="entry name" value="EF-G C-terminal domain-like"/>
    <property type="match status" value="1"/>
</dbReference>
<evidence type="ECO:0000259" key="1">
    <source>
        <dbReference type="Pfam" id="PF00679"/>
    </source>
</evidence>
<dbReference type="OrthoDB" id="364892at2759"/>
<dbReference type="GO" id="GO:0005829">
    <property type="term" value="C:cytosol"/>
    <property type="evidence" value="ECO:0007669"/>
    <property type="project" value="TreeGrafter"/>
</dbReference>
<comment type="caution">
    <text evidence="2">The sequence shown here is derived from an EMBL/GenBank/DDBJ whole genome shotgun (WGS) entry which is preliminary data.</text>
</comment>